<keyword evidence="4" id="KW-1185">Reference proteome</keyword>
<accession>A0A0J7NUF3</accession>
<sequence length="69" mass="7893">MSTKDAERSRMATKDAEQSAPSDGGDFTWWGCKIVRWNEIVTLLHTFLLLLAIVANIYGRILNIIEKQR</sequence>
<feature type="compositionally biased region" description="Basic and acidic residues" evidence="1">
    <location>
        <begin position="1"/>
        <end position="17"/>
    </location>
</feature>
<feature type="transmembrane region" description="Helical" evidence="2">
    <location>
        <begin position="40"/>
        <end position="59"/>
    </location>
</feature>
<proteinExistence type="predicted"/>
<evidence type="ECO:0000256" key="1">
    <source>
        <dbReference type="SAM" id="MobiDB-lite"/>
    </source>
</evidence>
<reference evidence="3 4" key="1">
    <citation type="submission" date="2015-04" db="EMBL/GenBank/DDBJ databases">
        <title>Lasius niger genome sequencing.</title>
        <authorList>
            <person name="Konorov E.A."/>
            <person name="Nikitin M.A."/>
            <person name="Kirill M.V."/>
            <person name="Chang P."/>
        </authorList>
    </citation>
    <scope>NUCLEOTIDE SEQUENCE [LARGE SCALE GENOMIC DNA]</scope>
    <source>
        <tissue evidence="3">Whole</tissue>
    </source>
</reference>
<feature type="region of interest" description="Disordered" evidence="1">
    <location>
        <begin position="1"/>
        <end position="27"/>
    </location>
</feature>
<keyword evidence="2" id="KW-0472">Membrane</keyword>
<gene>
    <name evidence="3" type="ORF">RF55_3708</name>
</gene>
<dbReference type="AlphaFoldDB" id="A0A0J7NUF3"/>
<evidence type="ECO:0000313" key="4">
    <source>
        <dbReference type="Proteomes" id="UP000036403"/>
    </source>
</evidence>
<organism evidence="3 4">
    <name type="scientific">Lasius niger</name>
    <name type="common">Black garden ant</name>
    <dbReference type="NCBI Taxonomy" id="67767"/>
    <lineage>
        <taxon>Eukaryota</taxon>
        <taxon>Metazoa</taxon>
        <taxon>Ecdysozoa</taxon>
        <taxon>Arthropoda</taxon>
        <taxon>Hexapoda</taxon>
        <taxon>Insecta</taxon>
        <taxon>Pterygota</taxon>
        <taxon>Neoptera</taxon>
        <taxon>Endopterygota</taxon>
        <taxon>Hymenoptera</taxon>
        <taxon>Apocrita</taxon>
        <taxon>Aculeata</taxon>
        <taxon>Formicoidea</taxon>
        <taxon>Formicidae</taxon>
        <taxon>Formicinae</taxon>
        <taxon>Lasius</taxon>
        <taxon>Lasius</taxon>
    </lineage>
</organism>
<protein>
    <submittedName>
        <fullName evidence="3">Uncharacterized protein</fullName>
    </submittedName>
</protein>
<keyword evidence="2" id="KW-1133">Transmembrane helix</keyword>
<name>A0A0J7NUF3_LASNI</name>
<dbReference type="PaxDb" id="67767-A0A0J7NUF3"/>
<evidence type="ECO:0000313" key="3">
    <source>
        <dbReference type="EMBL" id="KMQ96035.1"/>
    </source>
</evidence>
<keyword evidence="2" id="KW-0812">Transmembrane</keyword>
<evidence type="ECO:0000256" key="2">
    <source>
        <dbReference type="SAM" id="Phobius"/>
    </source>
</evidence>
<dbReference type="EMBL" id="LBMM01001601">
    <property type="protein sequence ID" value="KMQ96035.1"/>
    <property type="molecule type" value="Genomic_DNA"/>
</dbReference>
<dbReference type="Proteomes" id="UP000036403">
    <property type="component" value="Unassembled WGS sequence"/>
</dbReference>
<comment type="caution">
    <text evidence="3">The sequence shown here is derived from an EMBL/GenBank/DDBJ whole genome shotgun (WGS) entry which is preliminary data.</text>
</comment>